<dbReference type="GO" id="GO:0016757">
    <property type="term" value="F:glycosyltransferase activity"/>
    <property type="evidence" value="ECO:0007669"/>
    <property type="project" value="UniProtKB-KW"/>
</dbReference>
<evidence type="ECO:0008006" key="6">
    <source>
        <dbReference type="Google" id="ProtNLM"/>
    </source>
</evidence>
<dbReference type="InterPro" id="IPR023296">
    <property type="entry name" value="Glyco_hydro_beta-prop_sf"/>
</dbReference>
<evidence type="ECO:0000256" key="3">
    <source>
        <dbReference type="ARBA" id="ARBA00024356"/>
    </source>
</evidence>
<organism evidence="4 5">
    <name type="scientific">Sphingomonas parapaucimobilis NBRC 15100</name>
    <dbReference type="NCBI Taxonomy" id="1219049"/>
    <lineage>
        <taxon>Bacteria</taxon>
        <taxon>Pseudomonadati</taxon>
        <taxon>Pseudomonadota</taxon>
        <taxon>Alphaproteobacteria</taxon>
        <taxon>Sphingomonadales</taxon>
        <taxon>Sphingomonadaceae</taxon>
        <taxon>Sphingomonas</taxon>
    </lineage>
</organism>
<reference evidence="4 5" key="1">
    <citation type="submission" date="2014-11" db="EMBL/GenBank/DDBJ databases">
        <title>Whole genome shotgun sequence of Sphingomonas parapaucimobilis NBRC 15100.</title>
        <authorList>
            <person name="Katano-Makiyama Y."/>
            <person name="Hosoyama A."/>
            <person name="Hashimoto M."/>
            <person name="Hosoyama Y."/>
            <person name="Noguchi M."/>
            <person name="Numata M."/>
            <person name="Tsuchikane K."/>
            <person name="Hirakata S."/>
            <person name="Uohara A."/>
            <person name="Shimodaira J."/>
            <person name="Ohji S."/>
            <person name="Ichikawa N."/>
            <person name="Kimura A."/>
            <person name="Yamazoe A."/>
            <person name="Fujita N."/>
        </authorList>
    </citation>
    <scope>NUCLEOTIDE SEQUENCE [LARGE SCALE GENOMIC DNA]</scope>
    <source>
        <strain evidence="4 5">NBRC 15100</strain>
    </source>
</reference>
<name>A0A0A1W885_9SPHN</name>
<evidence type="ECO:0000313" key="5">
    <source>
        <dbReference type="Proteomes" id="UP000032305"/>
    </source>
</evidence>
<dbReference type="Pfam" id="PF04041">
    <property type="entry name" value="Glyco_hydro_130"/>
    <property type="match status" value="1"/>
</dbReference>
<dbReference type="Gene3D" id="2.115.10.20">
    <property type="entry name" value="Glycosyl hydrolase domain, family 43"/>
    <property type="match status" value="1"/>
</dbReference>
<protein>
    <recommendedName>
        <fullName evidence="6">Glycosidase</fullName>
    </recommendedName>
</protein>
<dbReference type="EMBL" id="BBPI01000060">
    <property type="protein sequence ID" value="GAM01372.1"/>
    <property type="molecule type" value="Genomic_DNA"/>
</dbReference>
<evidence type="ECO:0000256" key="2">
    <source>
        <dbReference type="ARBA" id="ARBA00022679"/>
    </source>
</evidence>
<dbReference type="SUPFAM" id="SSF75005">
    <property type="entry name" value="Arabinanase/levansucrase/invertase"/>
    <property type="match status" value="1"/>
</dbReference>
<dbReference type="InterPro" id="IPR007184">
    <property type="entry name" value="Mannoside_phosphorylase"/>
</dbReference>
<comment type="caution">
    <text evidence="4">The sequence shown here is derived from an EMBL/GenBank/DDBJ whole genome shotgun (WGS) entry which is preliminary data.</text>
</comment>
<proteinExistence type="inferred from homology"/>
<dbReference type="AlphaFoldDB" id="A0A0A1W885"/>
<keyword evidence="1" id="KW-0328">Glycosyltransferase</keyword>
<dbReference type="CDD" id="cd18613">
    <property type="entry name" value="GH130"/>
    <property type="match status" value="1"/>
</dbReference>
<evidence type="ECO:0000313" key="4">
    <source>
        <dbReference type="EMBL" id="GAM01372.1"/>
    </source>
</evidence>
<keyword evidence="2" id="KW-0808">Transferase</keyword>
<gene>
    <name evidence="4" type="ORF">SP5_060_00780</name>
</gene>
<comment type="similarity">
    <text evidence="3">Belongs to the glycosyl hydrolase 130 family.</text>
</comment>
<accession>A0A0A1W885</accession>
<sequence length="429" mass="46605">MALVSLTVENLRVMLRPDPGRTVLRPFMPADTPLVGHAAREHRDAVIDRVQAMPEAMVVATCADLLRPVIARHNDAEAVLDRRFDQIAADHPGLTGLGVDRRRLIGACFTEEYAFEAAALFNPCMIAHPDQTGMAADTLRFILSLRAVGEGHVSSVIFRTGSIGPGGDILVDPPGSSPIDAAVTTRDGEGLRLDCAAGEDLSGVVLFPASRAHRHGIEDLRMTTFQDGMDRRYLGTLTGVGTEGIRQEILTTRDFRTFDLYPIEGPYAATKGMALFPRRILKFYAALGRPDHETLWLMTSDDLRRWDGGIRIVAPAYPWEAIQLGNCGSPIELPEGWLVLTHGVGPMRSYAIGACLLDRANPTRLLGRLSFPMIAADSDHWAGFVPNSVYSCGGLVHRDMLYIPYGVADSFATFARVGIAALLGAMTPC</sequence>
<evidence type="ECO:0000256" key="1">
    <source>
        <dbReference type="ARBA" id="ARBA00022676"/>
    </source>
</evidence>
<keyword evidence="5" id="KW-1185">Reference proteome</keyword>
<dbReference type="eggNOG" id="COG2152">
    <property type="taxonomic scope" value="Bacteria"/>
</dbReference>
<dbReference type="PANTHER" id="PTHR34106">
    <property type="entry name" value="GLYCOSIDASE"/>
    <property type="match status" value="1"/>
</dbReference>
<dbReference type="Proteomes" id="UP000032305">
    <property type="component" value="Unassembled WGS sequence"/>
</dbReference>
<dbReference type="PANTHER" id="PTHR34106:SF4">
    <property type="entry name" value="BLL5143 PROTEIN"/>
    <property type="match status" value="1"/>
</dbReference>